<evidence type="ECO:0000313" key="1">
    <source>
        <dbReference type="EMBL" id="MUK90375.1"/>
    </source>
</evidence>
<name>A0A6N8FLM8_9BACI</name>
<dbReference type="EMBL" id="WOCA01000021">
    <property type="protein sequence ID" value="MUK90375.1"/>
    <property type="molecule type" value="Genomic_DNA"/>
</dbReference>
<dbReference type="Proteomes" id="UP000469125">
    <property type="component" value="Unassembled WGS sequence"/>
</dbReference>
<gene>
    <name evidence="1" type="ORF">GMD78_18615</name>
</gene>
<proteinExistence type="predicted"/>
<comment type="caution">
    <text evidence="1">The sequence shown here is derived from an EMBL/GenBank/DDBJ whole genome shotgun (WGS) entry which is preliminary data.</text>
</comment>
<organism evidence="1 2">
    <name type="scientific">Ornithinibacillus caprae</name>
    <dbReference type="NCBI Taxonomy" id="2678566"/>
    <lineage>
        <taxon>Bacteria</taxon>
        <taxon>Bacillati</taxon>
        <taxon>Bacillota</taxon>
        <taxon>Bacilli</taxon>
        <taxon>Bacillales</taxon>
        <taxon>Bacillaceae</taxon>
        <taxon>Ornithinibacillus</taxon>
    </lineage>
</organism>
<sequence length="188" mass="21988">MATKKKTILRIGKQSISDQEIYKYVYKGMPFQAKFSRRVDEAFLREHTLDKRLIYHPFWVAKVLVIAERPPFPPRKLPNVIFVDGVSGYRGVFSKVPPIQKEEVDSGEIVPLKIASQNEAKRFVKDVQEKQINRSYILKKPLHELKNLQLVYLPLWKINITSEPVTDTLYINANTGEIEKHLQQQWKN</sequence>
<dbReference type="AlphaFoldDB" id="A0A6N8FLM8"/>
<protein>
    <submittedName>
        <fullName evidence="1">Uncharacterized protein</fullName>
    </submittedName>
</protein>
<accession>A0A6N8FLM8</accession>
<keyword evidence="2" id="KW-1185">Reference proteome</keyword>
<reference evidence="1 2" key="1">
    <citation type="submission" date="2019-11" db="EMBL/GenBank/DDBJ databases">
        <authorList>
            <person name="Li X."/>
        </authorList>
    </citation>
    <scope>NUCLEOTIDE SEQUENCE [LARGE SCALE GENOMIC DNA]</scope>
    <source>
        <strain evidence="1 2">L9</strain>
    </source>
</reference>
<evidence type="ECO:0000313" key="2">
    <source>
        <dbReference type="Proteomes" id="UP000469125"/>
    </source>
</evidence>